<dbReference type="SUPFAM" id="SSF53067">
    <property type="entry name" value="Actin-like ATPase domain"/>
    <property type="match status" value="2"/>
</dbReference>
<accession>A0AA38MKG2</accession>
<dbReference type="PANTHER" id="PTHR19375">
    <property type="entry name" value="HEAT SHOCK PROTEIN 70KDA"/>
    <property type="match status" value="1"/>
</dbReference>
<reference evidence="5" key="1">
    <citation type="journal article" date="2023" name="G3 (Bethesda)">
        <title>Whole genome assemblies of Zophobas morio and Tenebrio molitor.</title>
        <authorList>
            <person name="Kaur S."/>
            <person name="Stinson S.A."/>
            <person name="diCenzo G.C."/>
        </authorList>
    </citation>
    <scope>NUCLEOTIDE SEQUENCE</scope>
    <source>
        <strain evidence="5">QUZm001</strain>
    </source>
</reference>
<comment type="caution">
    <text evidence="5">The sequence shown here is derived from an EMBL/GenBank/DDBJ whole genome shotgun (WGS) entry which is preliminary data.</text>
</comment>
<keyword evidence="3 4" id="KW-0067">ATP-binding</keyword>
<dbReference type="Gene3D" id="3.30.420.40">
    <property type="match status" value="2"/>
</dbReference>
<evidence type="ECO:0000313" key="6">
    <source>
        <dbReference type="Proteomes" id="UP001168821"/>
    </source>
</evidence>
<dbReference type="InterPro" id="IPR018181">
    <property type="entry name" value="Heat_shock_70_CS"/>
</dbReference>
<dbReference type="AlphaFoldDB" id="A0AA38MKG2"/>
<evidence type="ECO:0000256" key="1">
    <source>
        <dbReference type="ARBA" id="ARBA00007381"/>
    </source>
</evidence>
<comment type="similarity">
    <text evidence="1 4">Belongs to the heat shock protein 70 family.</text>
</comment>
<dbReference type="GO" id="GO:0140662">
    <property type="term" value="F:ATP-dependent protein folding chaperone"/>
    <property type="evidence" value="ECO:0007669"/>
    <property type="project" value="InterPro"/>
</dbReference>
<dbReference type="SUPFAM" id="SSF100920">
    <property type="entry name" value="Heat shock protein 70kD (HSP70), peptide-binding domain"/>
    <property type="match status" value="1"/>
</dbReference>
<dbReference type="CDD" id="cd24028">
    <property type="entry name" value="ASKHA_NBD_HSP70_HSPA1-like"/>
    <property type="match status" value="1"/>
</dbReference>
<dbReference type="PRINTS" id="PR00301">
    <property type="entry name" value="HEATSHOCK70"/>
</dbReference>
<evidence type="ECO:0000256" key="3">
    <source>
        <dbReference type="ARBA" id="ARBA00022840"/>
    </source>
</evidence>
<dbReference type="InterPro" id="IPR043129">
    <property type="entry name" value="ATPase_NBD"/>
</dbReference>
<gene>
    <name evidence="5" type="ORF">Zmor_011507</name>
</gene>
<dbReference type="GO" id="GO:0005524">
    <property type="term" value="F:ATP binding"/>
    <property type="evidence" value="ECO:0007669"/>
    <property type="project" value="UniProtKB-KW"/>
</dbReference>
<dbReference type="Pfam" id="PF00012">
    <property type="entry name" value="HSP70"/>
    <property type="match status" value="1"/>
</dbReference>
<name>A0AA38MKG2_9CUCU</name>
<organism evidence="5 6">
    <name type="scientific">Zophobas morio</name>
    <dbReference type="NCBI Taxonomy" id="2755281"/>
    <lineage>
        <taxon>Eukaryota</taxon>
        <taxon>Metazoa</taxon>
        <taxon>Ecdysozoa</taxon>
        <taxon>Arthropoda</taxon>
        <taxon>Hexapoda</taxon>
        <taxon>Insecta</taxon>
        <taxon>Pterygota</taxon>
        <taxon>Neoptera</taxon>
        <taxon>Endopterygota</taxon>
        <taxon>Coleoptera</taxon>
        <taxon>Polyphaga</taxon>
        <taxon>Cucujiformia</taxon>
        <taxon>Tenebrionidae</taxon>
        <taxon>Zophobas</taxon>
    </lineage>
</organism>
<proteinExistence type="inferred from homology"/>
<dbReference type="InterPro" id="IPR029047">
    <property type="entry name" value="HSP70_peptide-bd_sf"/>
</dbReference>
<evidence type="ECO:0000256" key="2">
    <source>
        <dbReference type="ARBA" id="ARBA00022741"/>
    </source>
</evidence>
<dbReference type="Gene3D" id="2.60.34.10">
    <property type="entry name" value="Substrate Binding Domain Of DNAk, Chain A, domain 1"/>
    <property type="match status" value="1"/>
</dbReference>
<dbReference type="InterPro" id="IPR013126">
    <property type="entry name" value="Hsp_70_fam"/>
</dbReference>
<dbReference type="Proteomes" id="UP001168821">
    <property type="component" value="Unassembled WGS sequence"/>
</dbReference>
<dbReference type="FunFam" id="3.90.640.10:FF:000003">
    <property type="entry name" value="Molecular chaperone DnaK"/>
    <property type="match status" value="1"/>
</dbReference>
<keyword evidence="2 4" id="KW-0547">Nucleotide-binding</keyword>
<dbReference type="PROSITE" id="PS01036">
    <property type="entry name" value="HSP70_3"/>
    <property type="match status" value="1"/>
</dbReference>
<dbReference type="EMBL" id="JALNTZ010000003">
    <property type="protein sequence ID" value="KAJ3659841.1"/>
    <property type="molecule type" value="Genomic_DNA"/>
</dbReference>
<dbReference type="PROSITE" id="PS00297">
    <property type="entry name" value="HSP70_1"/>
    <property type="match status" value="1"/>
</dbReference>
<evidence type="ECO:0000313" key="5">
    <source>
        <dbReference type="EMBL" id="KAJ3659841.1"/>
    </source>
</evidence>
<keyword evidence="6" id="KW-1185">Reference proteome</keyword>
<sequence>MGDLVIGVDLGTTNSCVAIFMNKKLKILEYKSGARIIPSFICFQPDGIVVIGEHAKNMAVHEPKNGIYEMKRLVGRKFDDLLLQKSLEYFPFTVSADFLNNPVVSFKQKGATVRKTPKELYTILLKELKHYTEEKLGETVKKVVITVPAYFNVTQREATLAAAEDAGFTVLKLLNEPTAAALTYYYDQDIEKTHRSLVYDLGGGTFDVAILEKRFDNVDVVCVAGDTQLGGHDLDNCILEYVYQQLRDKYDYDPQCDSDDKRRLRHKCEKAKKELSDANEAVITINGMVPNHPKIKITLKRKEFESMADELFKRTIDILDNCLKDSKFSKSSIQEVILCGGSTRIPKIQELVSDYFGGKQLNKFPNPDECVAEGAALQAAMLSTSKRQTIEELKMVDVVPLSIGFDSLCGKMIFTIKRGSKLPASASHTYVNLGGNDTSFSIGIYEGERLDVRKNRRLGTITINNVTPAPPGQREVVFTLAIDLNGILTAKAKEKLCDNVKELKVEYTRGGRSDREIKNSILAAAENKINDEKFEQFVKHKQYLIRYCIAVTYNLEEQKLTDVYEEMYTFCKETRSTAGMLEMDEEIRVKELIQKCKRLCDKVVQSRQFQFMPQEV</sequence>
<protein>
    <submittedName>
        <fullName evidence="5">Uncharacterized protein</fullName>
    </submittedName>
</protein>
<evidence type="ECO:0000256" key="4">
    <source>
        <dbReference type="RuleBase" id="RU003322"/>
    </source>
</evidence>
<dbReference type="Gene3D" id="3.90.640.10">
    <property type="entry name" value="Actin, Chain A, domain 4"/>
    <property type="match status" value="1"/>
</dbReference>